<evidence type="ECO:0000313" key="1">
    <source>
        <dbReference type="EMBL" id="GHH81561.1"/>
    </source>
</evidence>
<dbReference type="RefSeq" id="WP_189780570.1">
    <property type="nucleotide sequence ID" value="NZ_BNAT01000001.1"/>
</dbReference>
<sequence>MSVVRFGRSSDVDALIEREEEKWDGDQAAGRAELAARIEAYPRLSIGAFDPSSGRDLASLFMKPITSAELESAATWADCARVEKAVPAAGGSLFGNQSEQCRRGRGDGHFRVLLAVCAQARVA</sequence>
<dbReference type="EMBL" id="BNAT01000001">
    <property type="protein sequence ID" value="GHH81561.1"/>
    <property type="molecule type" value="Genomic_DNA"/>
</dbReference>
<protein>
    <submittedName>
        <fullName evidence="1">Uncharacterized protein</fullName>
    </submittedName>
</protein>
<organism evidence="1 2">
    <name type="scientific">Streptomyces capitiformicae</name>
    <dbReference type="NCBI Taxonomy" id="2014920"/>
    <lineage>
        <taxon>Bacteria</taxon>
        <taxon>Bacillati</taxon>
        <taxon>Actinomycetota</taxon>
        <taxon>Actinomycetes</taxon>
        <taxon>Kitasatosporales</taxon>
        <taxon>Streptomycetaceae</taxon>
        <taxon>Streptomyces</taxon>
    </lineage>
</organism>
<keyword evidence="2" id="KW-1185">Reference proteome</keyword>
<reference evidence="1" key="2">
    <citation type="submission" date="2020-09" db="EMBL/GenBank/DDBJ databases">
        <authorList>
            <person name="Sun Q."/>
            <person name="Zhou Y."/>
        </authorList>
    </citation>
    <scope>NUCLEOTIDE SEQUENCE</scope>
    <source>
        <strain evidence="1">CGMCC 4.7403</strain>
    </source>
</reference>
<gene>
    <name evidence="1" type="ORF">GCM10017771_03780</name>
</gene>
<reference evidence="1" key="1">
    <citation type="journal article" date="2014" name="Int. J. Syst. Evol. Microbiol.">
        <title>Complete genome sequence of Corynebacterium casei LMG S-19264T (=DSM 44701T), isolated from a smear-ripened cheese.</title>
        <authorList>
            <consortium name="US DOE Joint Genome Institute (JGI-PGF)"/>
            <person name="Walter F."/>
            <person name="Albersmeier A."/>
            <person name="Kalinowski J."/>
            <person name="Ruckert C."/>
        </authorList>
    </citation>
    <scope>NUCLEOTIDE SEQUENCE</scope>
    <source>
        <strain evidence="1">CGMCC 4.7403</strain>
    </source>
</reference>
<evidence type="ECO:0000313" key="2">
    <source>
        <dbReference type="Proteomes" id="UP000603227"/>
    </source>
</evidence>
<comment type="caution">
    <text evidence="1">The sequence shown here is derived from an EMBL/GenBank/DDBJ whole genome shotgun (WGS) entry which is preliminary data.</text>
</comment>
<dbReference type="Gene3D" id="3.40.630.30">
    <property type="match status" value="1"/>
</dbReference>
<dbReference type="AlphaFoldDB" id="A0A919GBP0"/>
<dbReference type="Proteomes" id="UP000603227">
    <property type="component" value="Unassembled WGS sequence"/>
</dbReference>
<proteinExistence type="predicted"/>
<name>A0A919GBP0_9ACTN</name>
<accession>A0A919GBP0</accession>